<dbReference type="PANTHER" id="PTHR21549">
    <property type="entry name" value="MUTATED IN BLADDER CANCER 1"/>
    <property type="match status" value="1"/>
</dbReference>
<keyword evidence="4" id="KW-1185">Reference proteome</keyword>
<feature type="coiled-coil region" evidence="2">
    <location>
        <begin position="9"/>
        <end position="116"/>
    </location>
</feature>
<sequence length="203" mass="24247">MSEYLQGLEAKLKAQQKKEEARNTKLLEEKRDKVRRFQEQREEKEKLAEIHRDATEFQKKIEFMESLPILREAADRRERIRQEKLELARAQLREKEEAEKKRLDNLERLRKKVRVEGDRDPTRAVKNTAAWSERIIATKLDRDPINYIQTYTTSQLMKDQRFRFNLMMREANINVGPAAIQALGQLNPATKPRRDNFHSKLFN</sequence>
<dbReference type="EMBL" id="OU015569">
    <property type="protein sequence ID" value="CAG5097076.1"/>
    <property type="molecule type" value="Genomic_DNA"/>
</dbReference>
<protein>
    <submittedName>
        <fullName evidence="3">Oidioi.mRNA.OKI2018_I69.XSR.g14922.t1.cds</fullName>
    </submittedName>
</protein>
<keyword evidence="1 2" id="KW-0175">Coiled coil</keyword>
<accession>A0ABN7SII7</accession>
<gene>
    <name evidence="3" type="ORF">OKIOD_LOCUS6480</name>
</gene>
<dbReference type="Proteomes" id="UP001158576">
    <property type="component" value="Chromosome XSR"/>
</dbReference>
<proteinExistence type="predicted"/>
<evidence type="ECO:0000256" key="1">
    <source>
        <dbReference type="ARBA" id="ARBA00023054"/>
    </source>
</evidence>
<organism evidence="3 4">
    <name type="scientific">Oikopleura dioica</name>
    <name type="common">Tunicate</name>
    <dbReference type="NCBI Taxonomy" id="34765"/>
    <lineage>
        <taxon>Eukaryota</taxon>
        <taxon>Metazoa</taxon>
        <taxon>Chordata</taxon>
        <taxon>Tunicata</taxon>
        <taxon>Appendicularia</taxon>
        <taxon>Copelata</taxon>
        <taxon>Oikopleuridae</taxon>
        <taxon>Oikopleura</taxon>
    </lineage>
</organism>
<dbReference type="InterPro" id="IPR039902">
    <property type="entry name" value="CCDC148/CCDC112"/>
</dbReference>
<reference evidence="3 4" key="1">
    <citation type="submission" date="2021-04" db="EMBL/GenBank/DDBJ databases">
        <authorList>
            <person name="Bliznina A."/>
        </authorList>
    </citation>
    <scope>NUCLEOTIDE SEQUENCE [LARGE SCALE GENOMIC DNA]</scope>
</reference>
<evidence type="ECO:0000313" key="3">
    <source>
        <dbReference type="EMBL" id="CAG5097076.1"/>
    </source>
</evidence>
<name>A0ABN7SII7_OIKDI</name>
<dbReference type="PANTHER" id="PTHR21549:SF1">
    <property type="entry name" value="COILED-COIL DOMAIN-CONTAINING PROTEIN 148"/>
    <property type="match status" value="1"/>
</dbReference>
<evidence type="ECO:0000313" key="4">
    <source>
        <dbReference type="Proteomes" id="UP001158576"/>
    </source>
</evidence>
<evidence type="ECO:0000256" key="2">
    <source>
        <dbReference type="SAM" id="Coils"/>
    </source>
</evidence>